<proteinExistence type="predicted"/>
<reference evidence="1 2" key="1">
    <citation type="journal article" date="2016" name="Nat. Commun.">
        <title>Thousands of microbial genomes shed light on interconnected biogeochemical processes in an aquifer system.</title>
        <authorList>
            <person name="Anantharaman K."/>
            <person name="Brown C.T."/>
            <person name="Hug L.A."/>
            <person name="Sharon I."/>
            <person name="Castelle C.J."/>
            <person name="Probst A.J."/>
            <person name="Thomas B.C."/>
            <person name="Singh A."/>
            <person name="Wilkins M.J."/>
            <person name="Karaoz U."/>
            <person name="Brodie E.L."/>
            <person name="Williams K.H."/>
            <person name="Hubbard S.S."/>
            <person name="Banfield J.F."/>
        </authorList>
    </citation>
    <scope>NUCLEOTIDE SEQUENCE [LARGE SCALE GENOMIC DNA]</scope>
</reference>
<comment type="caution">
    <text evidence="1">The sequence shown here is derived from an EMBL/GenBank/DDBJ whole genome shotgun (WGS) entry which is preliminary data.</text>
</comment>
<dbReference type="PANTHER" id="PTHR34309">
    <property type="entry name" value="SLR1406 PROTEIN"/>
    <property type="match status" value="1"/>
</dbReference>
<dbReference type="InterPro" id="IPR038084">
    <property type="entry name" value="PduO/GlcC-like_sf"/>
</dbReference>
<dbReference type="InterPro" id="IPR005624">
    <property type="entry name" value="PduO/GlcC-like"/>
</dbReference>
<dbReference type="AlphaFoldDB" id="A0A1F4ZFJ7"/>
<gene>
    <name evidence="1" type="ORF">A2989_01920</name>
</gene>
<protein>
    <submittedName>
        <fullName evidence="1">Uncharacterized protein</fullName>
    </submittedName>
</protein>
<dbReference type="InterPro" id="IPR052517">
    <property type="entry name" value="GlcG_carb_metab_protein"/>
</dbReference>
<dbReference type="PANTHER" id="PTHR34309:SF1">
    <property type="entry name" value="PROTEIN GLCG"/>
    <property type="match status" value="1"/>
</dbReference>
<accession>A0A1F4ZFJ7</accession>
<dbReference type="EMBL" id="MEXN01000002">
    <property type="protein sequence ID" value="OGD04214.1"/>
    <property type="molecule type" value="Genomic_DNA"/>
</dbReference>
<dbReference type="Pfam" id="PF03928">
    <property type="entry name" value="HbpS-like"/>
    <property type="match status" value="1"/>
</dbReference>
<evidence type="ECO:0000313" key="1">
    <source>
        <dbReference type="EMBL" id="OGD04214.1"/>
    </source>
</evidence>
<dbReference type="SUPFAM" id="SSF143744">
    <property type="entry name" value="GlcG-like"/>
    <property type="match status" value="1"/>
</dbReference>
<dbReference type="Proteomes" id="UP000177080">
    <property type="component" value="Unassembled WGS sequence"/>
</dbReference>
<dbReference type="STRING" id="1797259.A2989_01920"/>
<organism evidence="1 2">
    <name type="scientific">Candidatus Amesbacteria bacterium RIFCSPLOWO2_01_FULL_48_25</name>
    <dbReference type="NCBI Taxonomy" id="1797259"/>
    <lineage>
        <taxon>Bacteria</taxon>
        <taxon>Candidatus Amesiibacteriota</taxon>
    </lineage>
</organism>
<sequence>MITLDKAQKALDASQKKALELGLAVSTAIVDDHGTLIAFTKMDGALTISPKFAYAKAYTSATLGMSTADMAPYAAEGKPYHDLNSLFGGELTTIAGGLPVKHGGKLIGGIGVGGSADVSQDATCSQAALETIS</sequence>
<evidence type="ECO:0000313" key="2">
    <source>
        <dbReference type="Proteomes" id="UP000177080"/>
    </source>
</evidence>
<name>A0A1F4ZFJ7_9BACT</name>
<dbReference type="Gene3D" id="3.30.450.150">
    <property type="entry name" value="Haem-degrading domain"/>
    <property type="match status" value="1"/>
</dbReference>